<dbReference type="KEGG" id="sfol:H3H32_23960"/>
<evidence type="ECO:0000313" key="3">
    <source>
        <dbReference type="EMBL" id="QMW04699.1"/>
    </source>
</evidence>
<dbReference type="EMBL" id="CP059732">
    <property type="protein sequence ID" value="QMW04699.1"/>
    <property type="molecule type" value="Genomic_DNA"/>
</dbReference>
<dbReference type="SUPFAM" id="SSF46689">
    <property type="entry name" value="Homeodomain-like"/>
    <property type="match status" value="1"/>
</dbReference>
<dbReference type="Proteomes" id="UP000515369">
    <property type="component" value="Chromosome"/>
</dbReference>
<evidence type="ECO:0000313" key="4">
    <source>
        <dbReference type="Proteomes" id="UP000515369"/>
    </source>
</evidence>
<evidence type="ECO:0000313" key="2">
    <source>
        <dbReference type="EMBL" id="QMW03175.1"/>
    </source>
</evidence>
<dbReference type="InterPro" id="IPR009057">
    <property type="entry name" value="Homeodomain-like_sf"/>
</dbReference>
<dbReference type="KEGG" id="sfol:H3H32_07150"/>
<evidence type="ECO:0000313" key="1">
    <source>
        <dbReference type="EMBL" id="QMW01013.1"/>
    </source>
</evidence>
<dbReference type="EMBL" id="CP059732">
    <property type="protein sequence ID" value="QMW03175.1"/>
    <property type="molecule type" value="Genomic_DNA"/>
</dbReference>
<organism evidence="1 4">
    <name type="scientific">Spirosoma foliorum</name>
    <dbReference type="NCBI Taxonomy" id="2710596"/>
    <lineage>
        <taxon>Bacteria</taxon>
        <taxon>Pseudomonadati</taxon>
        <taxon>Bacteroidota</taxon>
        <taxon>Cytophagia</taxon>
        <taxon>Cytophagales</taxon>
        <taxon>Cytophagaceae</taxon>
        <taxon>Spirosoma</taxon>
    </lineage>
</organism>
<dbReference type="Pfam" id="PF13551">
    <property type="entry name" value="HTH_29"/>
    <property type="match status" value="1"/>
</dbReference>
<dbReference type="KEGG" id="sfol:H3H32_35800"/>
<dbReference type="RefSeq" id="WP_182458126.1">
    <property type="nucleotide sequence ID" value="NZ_CP059732.1"/>
</dbReference>
<sequence>MGRKRHIQLTDLEQLTLQEGLKNHPKHEFRRGCQALLWNHKGWVLKTIAVALEVCPQSVSNWVTAFEQDGLVGLMRQKGQGRKPILSITNTVHQQALSKAVDAHYQDAGRIQAHLQTALGQPMSRDTVKRFLKKTTTPTIAYAEAPKPTRTR</sequence>
<gene>
    <name evidence="3" type="ORF">H3H32_07150</name>
    <name evidence="1" type="ORF">H3H32_23960</name>
    <name evidence="2" type="ORF">H3H32_35800</name>
</gene>
<accession>A0A7G5GQ71</accession>
<protein>
    <submittedName>
        <fullName evidence="1">Helix-turn-helix domain-containing protein</fullName>
    </submittedName>
</protein>
<dbReference type="InterPro" id="IPR036388">
    <property type="entry name" value="WH-like_DNA-bd_sf"/>
</dbReference>
<name>A0A7G5GQ71_9BACT</name>
<dbReference type="AlphaFoldDB" id="A0A7G5GQ71"/>
<keyword evidence="4" id="KW-1185">Reference proteome</keyword>
<dbReference type="EMBL" id="CP059732">
    <property type="protein sequence ID" value="QMW01013.1"/>
    <property type="molecule type" value="Genomic_DNA"/>
</dbReference>
<proteinExistence type="predicted"/>
<reference evidence="1 4" key="1">
    <citation type="submission" date="2020-07" db="EMBL/GenBank/DDBJ databases">
        <title>Spirosoma foliorum sp. nov., isolated from the leaves on the Nejang mountain Korea, Republic of.</title>
        <authorList>
            <person name="Ho H."/>
            <person name="Lee Y.-J."/>
            <person name="Nurcahyanto D.-A."/>
            <person name="Kim S.-G."/>
        </authorList>
    </citation>
    <scope>NUCLEOTIDE SEQUENCE [LARGE SCALE GENOMIC DNA]</scope>
    <source>
        <strain evidence="1 4">PL0136</strain>
    </source>
</reference>
<dbReference type="Gene3D" id="1.10.10.10">
    <property type="entry name" value="Winged helix-like DNA-binding domain superfamily/Winged helix DNA-binding domain"/>
    <property type="match status" value="1"/>
</dbReference>